<proteinExistence type="predicted"/>
<comment type="caution">
    <text evidence="1">The sequence shown here is derived from an EMBL/GenBank/DDBJ whole genome shotgun (WGS) entry which is preliminary data.</text>
</comment>
<organism evidence="1 2">
    <name type="scientific">Zobellia uliginosa</name>
    <dbReference type="NCBI Taxonomy" id="143224"/>
    <lineage>
        <taxon>Bacteria</taxon>
        <taxon>Pseudomonadati</taxon>
        <taxon>Bacteroidota</taxon>
        <taxon>Flavobacteriia</taxon>
        <taxon>Flavobacteriales</taxon>
        <taxon>Flavobacteriaceae</taxon>
        <taxon>Zobellia</taxon>
    </lineage>
</organism>
<evidence type="ECO:0008006" key="3">
    <source>
        <dbReference type="Google" id="ProtNLM"/>
    </source>
</evidence>
<sequence length="310" mass="34416">MMRKSHLFLLVLFTGLFLSCTKDDDTNSAEKEKNQAKEASLKSAGDSAKDILSNERFTKLLIEIAYVEGFKPTDEAMLGFVSYLKKRTFKEDIELKYTQLESPDEENLTLEEIAKLESENRTVFNDGPTLGLYIYFADAPAEGDDEEEGLVTLGAVYRNTSMIIHEVTVRKLANQSFFITDADVENSTLNHEFGHLFGLVNLGTTPVHDHEDIERDENGKPVLDEDGNTKGNSHCSVEGCLMQAELQFGGFANKSSAKMGFYENGLKAACRLSGKDVLRMLESKTSKDLFPDPPSLDPECLLDLKSAGGR</sequence>
<reference evidence="1 2" key="1">
    <citation type="submission" date="2017-01" db="EMBL/GenBank/DDBJ databases">
        <authorList>
            <person name="Varghese N."/>
            <person name="Submissions S."/>
        </authorList>
    </citation>
    <scope>NUCLEOTIDE SEQUENCE [LARGE SCALE GENOMIC DNA]</scope>
    <source>
        <strain evidence="1 2">DSM 2061</strain>
    </source>
</reference>
<dbReference type="PROSITE" id="PS51257">
    <property type="entry name" value="PROKAR_LIPOPROTEIN"/>
    <property type="match status" value="1"/>
</dbReference>
<accession>A0ABY1KZL4</accession>
<name>A0ABY1KZL4_9FLAO</name>
<evidence type="ECO:0000313" key="2">
    <source>
        <dbReference type="Proteomes" id="UP000185728"/>
    </source>
</evidence>
<keyword evidence="2" id="KW-1185">Reference proteome</keyword>
<protein>
    <recommendedName>
        <fullName evidence="3">Membrane metalloprotease</fullName>
    </recommendedName>
</protein>
<evidence type="ECO:0000313" key="1">
    <source>
        <dbReference type="EMBL" id="SIS85106.1"/>
    </source>
</evidence>
<dbReference type="EMBL" id="FTOB01000004">
    <property type="protein sequence ID" value="SIS85106.1"/>
    <property type="molecule type" value="Genomic_DNA"/>
</dbReference>
<dbReference type="Proteomes" id="UP000185728">
    <property type="component" value="Unassembled WGS sequence"/>
</dbReference>
<gene>
    <name evidence="1" type="ORF">SAMN05421766_104372</name>
</gene>